<evidence type="ECO:0000313" key="3">
    <source>
        <dbReference type="Proteomes" id="UP001215598"/>
    </source>
</evidence>
<feature type="region of interest" description="Disordered" evidence="1">
    <location>
        <begin position="83"/>
        <end position="111"/>
    </location>
</feature>
<reference evidence="2" key="1">
    <citation type="submission" date="2023-03" db="EMBL/GenBank/DDBJ databases">
        <title>Massive genome expansion in bonnet fungi (Mycena s.s.) driven by repeated elements and novel gene families across ecological guilds.</title>
        <authorList>
            <consortium name="Lawrence Berkeley National Laboratory"/>
            <person name="Harder C.B."/>
            <person name="Miyauchi S."/>
            <person name="Viragh M."/>
            <person name="Kuo A."/>
            <person name="Thoen E."/>
            <person name="Andreopoulos B."/>
            <person name="Lu D."/>
            <person name="Skrede I."/>
            <person name="Drula E."/>
            <person name="Henrissat B."/>
            <person name="Morin E."/>
            <person name="Kohler A."/>
            <person name="Barry K."/>
            <person name="LaButti K."/>
            <person name="Morin E."/>
            <person name="Salamov A."/>
            <person name="Lipzen A."/>
            <person name="Mereny Z."/>
            <person name="Hegedus B."/>
            <person name="Baldrian P."/>
            <person name="Stursova M."/>
            <person name="Weitz H."/>
            <person name="Taylor A."/>
            <person name="Grigoriev I.V."/>
            <person name="Nagy L.G."/>
            <person name="Martin F."/>
            <person name="Kauserud H."/>
        </authorList>
    </citation>
    <scope>NUCLEOTIDE SEQUENCE</scope>
    <source>
        <strain evidence="2">CBHHK182m</strain>
    </source>
</reference>
<evidence type="ECO:0000256" key="1">
    <source>
        <dbReference type="SAM" id="MobiDB-lite"/>
    </source>
</evidence>
<organism evidence="2 3">
    <name type="scientific">Mycena metata</name>
    <dbReference type="NCBI Taxonomy" id="1033252"/>
    <lineage>
        <taxon>Eukaryota</taxon>
        <taxon>Fungi</taxon>
        <taxon>Dikarya</taxon>
        <taxon>Basidiomycota</taxon>
        <taxon>Agaricomycotina</taxon>
        <taxon>Agaricomycetes</taxon>
        <taxon>Agaricomycetidae</taxon>
        <taxon>Agaricales</taxon>
        <taxon>Marasmiineae</taxon>
        <taxon>Mycenaceae</taxon>
        <taxon>Mycena</taxon>
    </lineage>
</organism>
<protein>
    <submittedName>
        <fullName evidence="2">Uncharacterized protein</fullName>
    </submittedName>
</protein>
<sequence length="243" mass="25872">MCRGFIRRIRRMESLRIWPVVKDFAYIVQDVVSGQDVARKEQSTDNRELKTKKKLTPEATILHTETEINVKIKNEDDARVLAPFPASQPNATPWGAPAELEPHPSAPPSPVRHIREDLPQVAGTNEGPRANGSGAAIVMGGTLPRTGERRDVGVVVPGVRGSVRHKETLVSEGPRSIITNRIYVGHAVLEQTVSGVTVATVAPASPVPLVLVQGPPVPVSASIPSPAAVNPSSLVQAQVAGST</sequence>
<dbReference type="AlphaFoldDB" id="A0AAD7HTQ4"/>
<evidence type="ECO:0000313" key="2">
    <source>
        <dbReference type="EMBL" id="KAJ7726948.1"/>
    </source>
</evidence>
<dbReference type="EMBL" id="JARKIB010000183">
    <property type="protein sequence ID" value="KAJ7726948.1"/>
    <property type="molecule type" value="Genomic_DNA"/>
</dbReference>
<dbReference type="Proteomes" id="UP001215598">
    <property type="component" value="Unassembled WGS sequence"/>
</dbReference>
<proteinExistence type="predicted"/>
<name>A0AAD7HTQ4_9AGAR</name>
<keyword evidence="3" id="KW-1185">Reference proteome</keyword>
<accession>A0AAD7HTQ4</accession>
<gene>
    <name evidence="2" type="ORF">B0H16DRAFT_1697907</name>
</gene>
<comment type="caution">
    <text evidence="2">The sequence shown here is derived from an EMBL/GenBank/DDBJ whole genome shotgun (WGS) entry which is preliminary data.</text>
</comment>